<evidence type="ECO:0000256" key="1">
    <source>
        <dbReference type="SAM" id="MobiDB-lite"/>
    </source>
</evidence>
<gene>
    <name evidence="2" type="ORF">WR25_19836</name>
</gene>
<dbReference type="EMBL" id="LIAE01010096">
    <property type="protein sequence ID" value="PAV66443.1"/>
    <property type="molecule type" value="Genomic_DNA"/>
</dbReference>
<name>A0A2A2JXS0_9BILA</name>
<reference evidence="2 3" key="1">
    <citation type="journal article" date="2017" name="Curr. Biol.">
        <title>Genome architecture and evolution of a unichromosomal asexual nematode.</title>
        <authorList>
            <person name="Fradin H."/>
            <person name="Zegar C."/>
            <person name="Gutwein M."/>
            <person name="Lucas J."/>
            <person name="Kovtun M."/>
            <person name="Corcoran D."/>
            <person name="Baugh L.R."/>
            <person name="Kiontke K."/>
            <person name="Gunsalus K."/>
            <person name="Fitch D.H."/>
            <person name="Piano F."/>
        </authorList>
    </citation>
    <scope>NUCLEOTIDE SEQUENCE [LARGE SCALE GENOMIC DNA]</scope>
    <source>
        <strain evidence="2">PF1309</strain>
    </source>
</reference>
<accession>A0A2A2JXS0</accession>
<feature type="region of interest" description="Disordered" evidence="1">
    <location>
        <begin position="1"/>
        <end position="22"/>
    </location>
</feature>
<dbReference type="AlphaFoldDB" id="A0A2A2JXS0"/>
<evidence type="ECO:0000313" key="3">
    <source>
        <dbReference type="Proteomes" id="UP000218231"/>
    </source>
</evidence>
<keyword evidence="3" id="KW-1185">Reference proteome</keyword>
<evidence type="ECO:0000313" key="2">
    <source>
        <dbReference type="EMBL" id="PAV66443.1"/>
    </source>
</evidence>
<proteinExistence type="predicted"/>
<feature type="region of interest" description="Disordered" evidence="1">
    <location>
        <begin position="64"/>
        <end position="95"/>
    </location>
</feature>
<sequence length="95" mass="10237">MPSSTRLGSRPSACRTRAYSSSDKPWSATIWGVISVMARALSGMGEVRHLPRWETSKSLCHPGLVPGSTLRRGDWHEPLASPLLPGGPRNKSGVT</sequence>
<dbReference type="Proteomes" id="UP000218231">
    <property type="component" value="Unassembled WGS sequence"/>
</dbReference>
<protein>
    <submittedName>
        <fullName evidence="2">Uncharacterized protein</fullName>
    </submittedName>
</protein>
<organism evidence="2 3">
    <name type="scientific">Diploscapter pachys</name>
    <dbReference type="NCBI Taxonomy" id="2018661"/>
    <lineage>
        <taxon>Eukaryota</taxon>
        <taxon>Metazoa</taxon>
        <taxon>Ecdysozoa</taxon>
        <taxon>Nematoda</taxon>
        <taxon>Chromadorea</taxon>
        <taxon>Rhabditida</taxon>
        <taxon>Rhabditina</taxon>
        <taxon>Rhabditomorpha</taxon>
        <taxon>Rhabditoidea</taxon>
        <taxon>Rhabditidae</taxon>
        <taxon>Diploscapter</taxon>
    </lineage>
</organism>
<comment type="caution">
    <text evidence="2">The sequence shown here is derived from an EMBL/GenBank/DDBJ whole genome shotgun (WGS) entry which is preliminary data.</text>
</comment>